<dbReference type="PROSITE" id="PS51318">
    <property type="entry name" value="TAT"/>
    <property type="match status" value="1"/>
</dbReference>
<keyword evidence="3" id="KW-1185">Reference proteome</keyword>
<reference evidence="3" key="1">
    <citation type="journal article" date="2019" name="Int. J. Syst. Evol. Microbiol.">
        <title>The Global Catalogue of Microorganisms (GCM) 10K type strain sequencing project: providing services to taxonomists for standard genome sequencing and annotation.</title>
        <authorList>
            <consortium name="The Broad Institute Genomics Platform"/>
            <consortium name="The Broad Institute Genome Sequencing Center for Infectious Disease"/>
            <person name="Wu L."/>
            <person name="Ma J."/>
        </authorList>
    </citation>
    <scope>NUCLEOTIDE SEQUENCE [LARGE SCALE GENOMIC DNA]</scope>
    <source>
        <strain evidence="3">JCM 31890</strain>
    </source>
</reference>
<feature type="domain" description="DUF6916" evidence="1">
    <location>
        <begin position="37"/>
        <end position="130"/>
    </location>
</feature>
<evidence type="ECO:0000313" key="2">
    <source>
        <dbReference type="EMBL" id="GAA4419700.1"/>
    </source>
</evidence>
<evidence type="ECO:0000313" key="3">
    <source>
        <dbReference type="Proteomes" id="UP001501788"/>
    </source>
</evidence>
<dbReference type="RefSeq" id="WP_345061074.1">
    <property type="nucleotide sequence ID" value="NZ_BAABEX010000005.1"/>
</dbReference>
<dbReference type="Proteomes" id="UP001501788">
    <property type="component" value="Unassembled WGS sequence"/>
</dbReference>
<evidence type="ECO:0000259" key="1">
    <source>
        <dbReference type="Pfam" id="PF21880"/>
    </source>
</evidence>
<gene>
    <name evidence="2" type="ORF">GCM10023090_06390</name>
</gene>
<organism evidence="2 3">
    <name type="scientific">Acidovorax lacteus</name>
    <dbReference type="NCBI Taxonomy" id="1924988"/>
    <lineage>
        <taxon>Bacteria</taxon>
        <taxon>Pseudomonadati</taxon>
        <taxon>Pseudomonadota</taxon>
        <taxon>Betaproteobacteria</taxon>
        <taxon>Burkholderiales</taxon>
        <taxon>Comamonadaceae</taxon>
        <taxon>Acidovorax</taxon>
    </lineage>
</organism>
<name>A0ABP8L191_9BURK</name>
<sequence length="133" mass="14078">MPDISLSRRTLMEASVASVLLTGATAASAKTAEGASLELRHFVPLVGENFHITPVGSSGAPSHALALRQAGPLTDTPRATDPQRSFRLVFECPGAGVAQDTWQLEHPALGRHAVFLSPNDAQGRLVEAVFLRL</sequence>
<accession>A0ABP8L191</accession>
<dbReference type="EMBL" id="BAABEX010000005">
    <property type="protein sequence ID" value="GAA4419700.1"/>
    <property type="molecule type" value="Genomic_DNA"/>
</dbReference>
<comment type="caution">
    <text evidence="2">The sequence shown here is derived from an EMBL/GenBank/DDBJ whole genome shotgun (WGS) entry which is preliminary data.</text>
</comment>
<protein>
    <recommendedName>
        <fullName evidence="1">DUF6916 domain-containing protein</fullName>
    </recommendedName>
</protein>
<dbReference type="InterPro" id="IPR006311">
    <property type="entry name" value="TAT_signal"/>
</dbReference>
<dbReference type="InterPro" id="IPR054209">
    <property type="entry name" value="DUF6916"/>
</dbReference>
<dbReference type="Pfam" id="PF21880">
    <property type="entry name" value="DUF6916"/>
    <property type="match status" value="1"/>
</dbReference>
<proteinExistence type="predicted"/>